<dbReference type="EMBL" id="CP060828">
    <property type="protein sequence ID" value="QNP72966.1"/>
    <property type="molecule type" value="Genomic_DNA"/>
</dbReference>
<dbReference type="InterPro" id="IPR002182">
    <property type="entry name" value="NB-ARC"/>
</dbReference>
<feature type="repeat" description="TPR" evidence="6">
    <location>
        <begin position="763"/>
        <end position="796"/>
    </location>
</feature>
<dbReference type="InterPro" id="IPR036388">
    <property type="entry name" value="WH-like_DNA-bd_sf"/>
</dbReference>
<dbReference type="Gene3D" id="3.40.50.300">
    <property type="entry name" value="P-loop containing nucleotide triphosphate hydrolases"/>
    <property type="match status" value="1"/>
</dbReference>
<dbReference type="PRINTS" id="PR00364">
    <property type="entry name" value="DISEASERSIST"/>
</dbReference>
<dbReference type="GO" id="GO:0006355">
    <property type="term" value="P:regulation of DNA-templated transcription"/>
    <property type="evidence" value="ECO:0007669"/>
    <property type="project" value="InterPro"/>
</dbReference>
<keyword evidence="2" id="KW-0902">Two-component regulatory system</keyword>
<dbReference type="PANTHER" id="PTHR35807">
    <property type="entry name" value="TRANSCRIPTIONAL REGULATOR REDD-RELATED"/>
    <property type="match status" value="1"/>
</dbReference>
<evidence type="ECO:0000259" key="9">
    <source>
        <dbReference type="PROSITE" id="PS51755"/>
    </source>
</evidence>
<dbReference type="InterPro" id="IPR027417">
    <property type="entry name" value="P-loop_NTPase"/>
</dbReference>
<gene>
    <name evidence="10" type="ORF">IAG44_28395</name>
</gene>
<name>A0A7H0IJK0_9ACTN</name>
<keyword evidence="5" id="KW-0804">Transcription</keyword>
<dbReference type="Pfam" id="PF00931">
    <property type="entry name" value="NB-ARC"/>
    <property type="match status" value="1"/>
</dbReference>
<evidence type="ECO:0000256" key="1">
    <source>
        <dbReference type="ARBA" id="ARBA00005820"/>
    </source>
</evidence>
<dbReference type="Gene3D" id="1.25.40.10">
    <property type="entry name" value="Tetratricopeptide repeat domain"/>
    <property type="match status" value="3"/>
</dbReference>
<evidence type="ECO:0000313" key="11">
    <source>
        <dbReference type="Proteomes" id="UP000516052"/>
    </source>
</evidence>
<dbReference type="KEGG" id="sroi:IAG44_28395"/>
<dbReference type="InterPro" id="IPR001867">
    <property type="entry name" value="OmpR/PhoB-type_DNA-bd"/>
</dbReference>
<evidence type="ECO:0000313" key="10">
    <source>
        <dbReference type="EMBL" id="QNP72966.1"/>
    </source>
</evidence>
<feature type="region of interest" description="Disordered" evidence="8">
    <location>
        <begin position="248"/>
        <end position="279"/>
    </location>
</feature>
<keyword evidence="6" id="KW-0802">TPR repeat</keyword>
<dbReference type="Proteomes" id="UP000516052">
    <property type="component" value="Chromosome"/>
</dbReference>
<dbReference type="RefSeq" id="WP_187749911.1">
    <property type="nucleotide sequence ID" value="NZ_CP060828.1"/>
</dbReference>
<feature type="domain" description="OmpR/PhoB-type" evidence="9">
    <location>
        <begin position="1"/>
        <end position="97"/>
    </location>
</feature>
<dbReference type="CDD" id="cd15831">
    <property type="entry name" value="BTAD"/>
    <property type="match status" value="1"/>
</dbReference>
<dbReference type="InterPro" id="IPR011990">
    <property type="entry name" value="TPR-like_helical_dom_sf"/>
</dbReference>
<dbReference type="SMART" id="SM00862">
    <property type="entry name" value="Trans_reg_C"/>
    <property type="match status" value="1"/>
</dbReference>
<dbReference type="Pfam" id="PF00486">
    <property type="entry name" value="Trans_reg_C"/>
    <property type="match status" value="1"/>
</dbReference>
<feature type="DNA-binding region" description="OmpR/PhoB-type" evidence="7">
    <location>
        <begin position="1"/>
        <end position="97"/>
    </location>
</feature>
<dbReference type="AlphaFoldDB" id="A0A7H0IJK0"/>
<keyword evidence="3" id="KW-0805">Transcription regulation</keyword>
<dbReference type="SMART" id="SM00028">
    <property type="entry name" value="TPR"/>
    <property type="match status" value="5"/>
</dbReference>
<dbReference type="PANTHER" id="PTHR35807:SF1">
    <property type="entry name" value="TRANSCRIPTIONAL REGULATOR REDD"/>
    <property type="match status" value="1"/>
</dbReference>
<protein>
    <submittedName>
        <fullName evidence="10">Tetratricopeptide repeat protein</fullName>
    </submittedName>
</protein>
<dbReference type="Gene3D" id="1.10.10.10">
    <property type="entry name" value="Winged helix-like DNA-binding domain superfamily/Winged helix DNA-binding domain"/>
    <property type="match status" value="1"/>
</dbReference>
<dbReference type="InterPro" id="IPR016032">
    <property type="entry name" value="Sig_transdc_resp-reg_C-effctor"/>
</dbReference>
<organism evidence="10 11">
    <name type="scientific">Streptomyces roseirectus</name>
    <dbReference type="NCBI Taxonomy" id="2768066"/>
    <lineage>
        <taxon>Bacteria</taxon>
        <taxon>Bacillati</taxon>
        <taxon>Actinomycetota</taxon>
        <taxon>Actinomycetes</taxon>
        <taxon>Kitasatosporales</taxon>
        <taxon>Streptomycetaceae</taxon>
        <taxon>Streptomyces</taxon>
    </lineage>
</organism>
<sequence>MAVLYVSLLGFLEVRRDSTPLDLGNPQQQALFTALLLRRGRTASAADLMESIWGEEIPASALTTLRTYAWRLRKILETNSKSPEFLVSVGDGYRLVVHDEHIDWYEAKRFSREAVAANGPHHALDSLEQALALWKGEPLAGIPGPYAALQRERINETRLALEEERLDTVIALGQGQLCIPELVELVGRYPLRERLYALLMRSQVQSGRRADALTTYHEARRLLVDELGVEPGAELTAVHRQILSGELDAVPDPPDSGWTADDRTAPPAALPPAQLPPEPADFIGRAHVAQALTSAMNAENRPTLPVVVLAGMGGVGKSSLALHVAHRVREAYPDGQLYADLGAMAAPESVLAGFLQALGARPEDVPEALEARTALLRTMLNDRRVLIVLDDARDAAQIQPLLPGSAHCGVLITSRTRLGGLPASLQVELEAFYLDEALELLTHAIGAERVRAEPEAAAALMESCAYLPLAVRIVAARLAARPRWSIRSLAARLADERRRLSELKAGELTVSAVFDVMFRQLPADQAHALCLLSCANSPDLSLASAAALLDVDELDAEEFLESLVDAAVLEAPCAGRYRFHSLLRTFARDKLSRDLYHEPLRRLLHSLLASAVNAFRHAVPGDPIEDALTPARMPGRRFSDLADARAWAVAEAPTALAVAAQIARECSEDEVSHCDHRVWLTPAADLLIALSAYWGETSHVAWNTTIHELTRAAVLAGDERAEGRARFLSGNIHLARSRLAFAVEHSTLAVALTRHTEDHVILRQALNDLGLAHQLRGDFPEAIACYGEAIELARRLRHVTGEVATTLNLALLHVNTGEPQKAIDVCEQLMGDSPSLYGNPAGAAYAFYVLGYAHHTRGAHQLAVTWYERCLSVCLEAGLTSREASARFRLADSLRALGHAESAVAEAVRAVEMCERARDVRNLAQALLVLGRIRLDLGEAEAARSALTDARRMMAELRLPEEHRAAELLLAVPVSVSGGSGSR</sequence>
<evidence type="ECO:0000256" key="6">
    <source>
        <dbReference type="PROSITE-ProRule" id="PRU00339"/>
    </source>
</evidence>
<comment type="similarity">
    <text evidence="1">Belongs to the AfsR/DnrI/RedD regulatory family.</text>
</comment>
<dbReference type="PROSITE" id="PS50005">
    <property type="entry name" value="TPR"/>
    <property type="match status" value="1"/>
</dbReference>
<evidence type="ECO:0000256" key="7">
    <source>
        <dbReference type="PROSITE-ProRule" id="PRU01091"/>
    </source>
</evidence>
<dbReference type="SUPFAM" id="SSF46894">
    <property type="entry name" value="C-terminal effector domain of the bipartite response regulators"/>
    <property type="match status" value="1"/>
</dbReference>
<reference evidence="10 11" key="1">
    <citation type="submission" date="2020-08" db="EMBL/GenBank/DDBJ databases">
        <title>A novel species.</title>
        <authorList>
            <person name="Gao J."/>
        </authorList>
    </citation>
    <scope>NUCLEOTIDE SEQUENCE [LARGE SCALE GENOMIC DNA]</scope>
    <source>
        <strain evidence="10 11">CRXT-G-22</strain>
    </source>
</reference>
<feature type="compositionally biased region" description="Pro residues" evidence="8">
    <location>
        <begin position="268"/>
        <end position="279"/>
    </location>
</feature>
<evidence type="ECO:0000256" key="8">
    <source>
        <dbReference type="SAM" id="MobiDB-lite"/>
    </source>
</evidence>
<dbReference type="PROSITE" id="PS51755">
    <property type="entry name" value="OMPR_PHOB"/>
    <property type="match status" value="1"/>
</dbReference>
<dbReference type="GO" id="GO:0043531">
    <property type="term" value="F:ADP binding"/>
    <property type="evidence" value="ECO:0007669"/>
    <property type="project" value="InterPro"/>
</dbReference>
<accession>A0A7H0IJK0</accession>
<evidence type="ECO:0000256" key="3">
    <source>
        <dbReference type="ARBA" id="ARBA00023015"/>
    </source>
</evidence>
<dbReference type="InterPro" id="IPR019734">
    <property type="entry name" value="TPR_rpt"/>
</dbReference>
<dbReference type="InterPro" id="IPR005158">
    <property type="entry name" value="BTAD"/>
</dbReference>
<dbReference type="Pfam" id="PF13424">
    <property type="entry name" value="TPR_12"/>
    <property type="match status" value="1"/>
</dbReference>
<dbReference type="SMART" id="SM01043">
    <property type="entry name" value="BTAD"/>
    <property type="match status" value="1"/>
</dbReference>
<evidence type="ECO:0000256" key="5">
    <source>
        <dbReference type="ARBA" id="ARBA00023163"/>
    </source>
</evidence>
<dbReference type="GO" id="GO:0003677">
    <property type="term" value="F:DNA binding"/>
    <property type="evidence" value="ECO:0007669"/>
    <property type="project" value="UniProtKB-UniRule"/>
</dbReference>
<keyword evidence="11" id="KW-1185">Reference proteome</keyword>
<dbReference type="Pfam" id="PF03704">
    <property type="entry name" value="BTAD"/>
    <property type="match status" value="1"/>
</dbReference>
<evidence type="ECO:0000256" key="2">
    <source>
        <dbReference type="ARBA" id="ARBA00023012"/>
    </source>
</evidence>
<dbReference type="SUPFAM" id="SSF48452">
    <property type="entry name" value="TPR-like"/>
    <property type="match status" value="2"/>
</dbReference>
<evidence type="ECO:0000256" key="4">
    <source>
        <dbReference type="ARBA" id="ARBA00023125"/>
    </source>
</evidence>
<keyword evidence="4 7" id="KW-0238">DNA-binding</keyword>
<dbReference type="InterPro" id="IPR051677">
    <property type="entry name" value="AfsR-DnrI-RedD_regulator"/>
</dbReference>
<dbReference type="GO" id="GO:0000160">
    <property type="term" value="P:phosphorelay signal transduction system"/>
    <property type="evidence" value="ECO:0007669"/>
    <property type="project" value="UniProtKB-KW"/>
</dbReference>
<proteinExistence type="inferred from homology"/>
<dbReference type="SUPFAM" id="SSF52540">
    <property type="entry name" value="P-loop containing nucleoside triphosphate hydrolases"/>
    <property type="match status" value="1"/>
</dbReference>